<feature type="region of interest" description="Disordered" evidence="1">
    <location>
        <begin position="1"/>
        <end position="25"/>
    </location>
</feature>
<feature type="compositionally biased region" description="Polar residues" evidence="1">
    <location>
        <begin position="1"/>
        <end position="12"/>
    </location>
</feature>
<evidence type="ECO:0000313" key="3">
    <source>
        <dbReference type="Proteomes" id="UP000645828"/>
    </source>
</evidence>
<name>A0A811YHY8_NYCPR</name>
<evidence type="ECO:0000256" key="1">
    <source>
        <dbReference type="SAM" id="MobiDB-lite"/>
    </source>
</evidence>
<evidence type="ECO:0000313" key="2">
    <source>
        <dbReference type="EMBL" id="CAD7676398.1"/>
    </source>
</evidence>
<proteinExistence type="predicted"/>
<accession>A0A811YHY8</accession>
<protein>
    <submittedName>
        <fullName evidence="2">(raccoon dog) hypothetical protein</fullName>
    </submittedName>
</protein>
<comment type="caution">
    <text evidence="2">The sequence shown here is derived from an EMBL/GenBank/DDBJ whole genome shotgun (WGS) entry which is preliminary data.</text>
</comment>
<dbReference type="EMBL" id="CAJHUB010000677">
    <property type="protein sequence ID" value="CAD7676398.1"/>
    <property type="molecule type" value="Genomic_DNA"/>
</dbReference>
<dbReference type="AlphaFoldDB" id="A0A811YHY8"/>
<dbReference type="Proteomes" id="UP000645828">
    <property type="component" value="Unassembled WGS sequence"/>
</dbReference>
<organism evidence="2 3">
    <name type="scientific">Nyctereutes procyonoides</name>
    <name type="common">Raccoon dog</name>
    <name type="synonym">Canis procyonoides</name>
    <dbReference type="NCBI Taxonomy" id="34880"/>
    <lineage>
        <taxon>Eukaryota</taxon>
        <taxon>Metazoa</taxon>
        <taxon>Chordata</taxon>
        <taxon>Craniata</taxon>
        <taxon>Vertebrata</taxon>
        <taxon>Euteleostomi</taxon>
        <taxon>Mammalia</taxon>
        <taxon>Eutheria</taxon>
        <taxon>Laurasiatheria</taxon>
        <taxon>Carnivora</taxon>
        <taxon>Caniformia</taxon>
        <taxon>Canidae</taxon>
        <taxon>Nyctereutes</taxon>
    </lineage>
</organism>
<sequence length="43" mass="4706">MTSTSVGFNSIGSHPGPKAGAKPLRHPRIPYDLFLKLTLIHSY</sequence>
<keyword evidence="3" id="KW-1185">Reference proteome</keyword>
<gene>
    <name evidence="2" type="ORF">NYPRO_LOCUS9193</name>
</gene>
<reference evidence="2" key="1">
    <citation type="submission" date="2020-12" db="EMBL/GenBank/DDBJ databases">
        <authorList>
            <consortium name="Molecular Ecology Group"/>
        </authorList>
    </citation>
    <scope>NUCLEOTIDE SEQUENCE</scope>
    <source>
        <strain evidence="2">TBG_1078</strain>
    </source>
</reference>